<gene>
    <name evidence="1" type="ORF">ZIOFF_058163</name>
</gene>
<name>A0A8J5F7R9_ZINOF</name>
<reference evidence="1 2" key="1">
    <citation type="submission" date="2020-08" db="EMBL/GenBank/DDBJ databases">
        <title>Plant Genome Project.</title>
        <authorList>
            <person name="Zhang R.-G."/>
        </authorList>
    </citation>
    <scope>NUCLEOTIDE SEQUENCE [LARGE SCALE GENOMIC DNA]</scope>
    <source>
        <tissue evidence="1">Rhizome</tissue>
    </source>
</reference>
<dbReference type="AlphaFoldDB" id="A0A8J5F7R9"/>
<comment type="caution">
    <text evidence="1">The sequence shown here is derived from an EMBL/GenBank/DDBJ whole genome shotgun (WGS) entry which is preliminary data.</text>
</comment>
<dbReference type="Proteomes" id="UP000734854">
    <property type="component" value="Unassembled WGS sequence"/>
</dbReference>
<accession>A0A8J5F7R9</accession>
<dbReference type="PANTHER" id="PTHR47076:SF1">
    <property type="entry name" value="NHL DOMAIN PROTEIN"/>
    <property type="match status" value="1"/>
</dbReference>
<dbReference type="EMBL" id="JACMSC010000016">
    <property type="protein sequence ID" value="KAG6481559.1"/>
    <property type="molecule type" value="Genomic_DNA"/>
</dbReference>
<keyword evidence="2" id="KW-1185">Reference proteome</keyword>
<proteinExistence type="predicted"/>
<protein>
    <submittedName>
        <fullName evidence="1">Uncharacterized protein</fullName>
    </submittedName>
</protein>
<sequence>MNRRKQSTSSKSATVAFSWIKASAVGLAKQAVGRVARAKPPRPVMAADYASSRAMRLVEPESSVAAAQYATAYLVGPAAGEDAGDDGVDGLAAAYIMRVRAKYWGRAEISMAASSGVDETAIAAADDDFAKRGCCCFWVPWPSSVRESKAWERIRSAEGGRCPVRRWWTQGLRSVLKASESSRAAVGRRWRALVRRLRRRAGKHRRGFSYDAYSYARNFDEGQGASNHDDADVATQEFSSRFATAVFPSFRRPLVVLSPPSAGAAAL</sequence>
<dbReference type="PANTHER" id="PTHR47076">
    <property type="entry name" value="NHL DOMAIN PROTEIN"/>
    <property type="match status" value="1"/>
</dbReference>
<evidence type="ECO:0000313" key="1">
    <source>
        <dbReference type="EMBL" id="KAG6481559.1"/>
    </source>
</evidence>
<organism evidence="1 2">
    <name type="scientific">Zingiber officinale</name>
    <name type="common">Ginger</name>
    <name type="synonym">Amomum zingiber</name>
    <dbReference type="NCBI Taxonomy" id="94328"/>
    <lineage>
        <taxon>Eukaryota</taxon>
        <taxon>Viridiplantae</taxon>
        <taxon>Streptophyta</taxon>
        <taxon>Embryophyta</taxon>
        <taxon>Tracheophyta</taxon>
        <taxon>Spermatophyta</taxon>
        <taxon>Magnoliopsida</taxon>
        <taxon>Liliopsida</taxon>
        <taxon>Zingiberales</taxon>
        <taxon>Zingiberaceae</taxon>
        <taxon>Zingiber</taxon>
    </lineage>
</organism>
<evidence type="ECO:0000313" key="2">
    <source>
        <dbReference type="Proteomes" id="UP000734854"/>
    </source>
</evidence>